<dbReference type="InParanoid" id="A0A1Y1UHP7"/>
<keyword evidence="7" id="KW-0862">Zinc</keyword>
<dbReference type="Pfam" id="PF11717">
    <property type="entry name" value="Tudor-knot"/>
    <property type="match status" value="1"/>
</dbReference>
<keyword evidence="6" id="KW-0863">Zinc-finger</keyword>
<dbReference type="AlphaFoldDB" id="A0A1Y1UHP7"/>
<keyword evidence="11" id="KW-0539">Nucleus</keyword>
<dbReference type="Gene3D" id="3.40.630.30">
    <property type="match status" value="1"/>
</dbReference>
<keyword evidence="9" id="KW-0805">Transcription regulation</keyword>
<evidence type="ECO:0000256" key="8">
    <source>
        <dbReference type="ARBA" id="ARBA00022990"/>
    </source>
</evidence>
<evidence type="ECO:0000259" key="15">
    <source>
        <dbReference type="PROSITE" id="PS51726"/>
    </source>
</evidence>
<feature type="region of interest" description="Disordered" evidence="14">
    <location>
        <begin position="536"/>
        <end position="577"/>
    </location>
</feature>
<dbReference type="STRING" id="4999.A0A1Y1UHP7"/>
<feature type="compositionally biased region" description="Basic and acidic residues" evidence="14">
    <location>
        <begin position="106"/>
        <end position="139"/>
    </location>
</feature>
<dbReference type="OrthoDB" id="787137at2759"/>
<dbReference type="GO" id="GO:0008270">
    <property type="term" value="F:zinc ion binding"/>
    <property type="evidence" value="ECO:0007669"/>
    <property type="project" value="UniProtKB-KW"/>
</dbReference>
<dbReference type="GO" id="GO:0046972">
    <property type="term" value="F:histone H4K16 acetyltransferase activity"/>
    <property type="evidence" value="ECO:0007669"/>
    <property type="project" value="TreeGrafter"/>
</dbReference>
<evidence type="ECO:0000256" key="11">
    <source>
        <dbReference type="ARBA" id="ARBA00023242"/>
    </source>
</evidence>
<evidence type="ECO:0000256" key="5">
    <source>
        <dbReference type="ARBA" id="ARBA00022723"/>
    </source>
</evidence>
<dbReference type="Gene3D" id="1.10.10.10">
    <property type="entry name" value="Winged helix-like DNA-binding domain superfamily/Winged helix DNA-binding domain"/>
    <property type="match status" value="1"/>
</dbReference>
<proteinExistence type="inferred from homology"/>
<protein>
    <recommendedName>
        <fullName evidence="3">histone acetyltransferase</fullName>
        <ecNumber evidence="3">2.3.1.48</ecNumber>
    </recommendedName>
</protein>
<comment type="similarity">
    <text evidence="2">Belongs to the MYST (SAS/MOZ) family.</text>
</comment>
<keyword evidence="8" id="KW-0007">Acetylation</keyword>
<dbReference type="GeneID" id="33560913"/>
<gene>
    <name evidence="16" type="ORF">BD324DRAFT_680991</name>
</gene>
<evidence type="ECO:0000256" key="10">
    <source>
        <dbReference type="ARBA" id="ARBA00023163"/>
    </source>
</evidence>
<dbReference type="Pfam" id="PF17772">
    <property type="entry name" value="zf-MYST"/>
    <property type="match status" value="1"/>
</dbReference>
<dbReference type="PANTHER" id="PTHR10615">
    <property type="entry name" value="HISTONE ACETYLTRANSFERASE"/>
    <property type="match status" value="1"/>
</dbReference>
<organism evidence="16 17">
    <name type="scientific">Kockovaella imperatae</name>
    <dbReference type="NCBI Taxonomy" id="4999"/>
    <lineage>
        <taxon>Eukaryota</taxon>
        <taxon>Fungi</taxon>
        <taxon>Dikarya</taxon>
        <taxon>Basidiomycota</taxon>
        <taxon>Agaricomycotina</taxon>
        <taxon>Tremellomycetes</taxon>
        <taxon>Tremellales</taxon>
        <taxon>Cuniculitremaceae</taxon>
        <taxon>Kockovaella</taxon>
    </lineage>
</organism>
<evidence type="ECO:0000256" key="13">
    <source>
        <dbReference type="PIRSR" id="PIRSR602717-51"/>
    </source>
</evidence>
<dbReference type="InterPro" id="IPR016181">
    <property type="entry name" value="Acyl_CoA_acyltransferase"/>
</dbReference>
<keyword evidence="12 16" id="KW-0012">Acyltransferase</keyword>
<evidence type="ECO:0000313" key="16">
    <source>
        <dbReference type="EMBL" id="ORX37057.1"/>
    </source>
</evidence>
<evidence type="ECO:0000256" key="4">
    <source>
        <dbReference type="ARBA" id="ARBA00022679"/>
    </source>
</evidence>
<dbReference type="SUPFAM" id="SSF54160">
    <property type="entry name" value="Chromo domain-like"/>
    <property type="match status" value="1"/>
</dbReference>
<dbReference type="GO" id="GO:0035267">
    <property type="term" value="C:NuA4 histone acetyltransferase complex"/>
    <property type="evidence" value="ECO:0007669"/>
    <property type="project" value="TreeGrafter"/>
</dbReference>
<dbReference type="GO" id="GO:0006355">
    <property type="term" value="P:regulation of DNA-templated transcription"/>
    <property type="evidence" value="ECO:0007669"/>
    <property type="project" value="InterPro"/>
</dbReference>
<evidence type="ECO:0000256" key="1">
    <source>
        <dbReference type="ARBA" id="ARBA00004123"/>
    </source>
</evidence>
<dbReference type="InterPro" id="IPR040706">
    <property type="entry name" value="Zf-MYST"/>
</dbReference>
<dbReference type="PROSITE" id="PS51726">
    <property type="entry name" value="MYST_HAT"/>
    <property type="match status" value="1"/>
</dbReference>
<dbReference type="InterPro" id="IPR002717">
    <property type="entry name" value="HAT_MYST-type"/>
</dbReference>
<dbReference type="InterPro" id="IPR050603">
    <property type="entry name" value="MYST_HAT"/>
</dbReference>
<dbReference type="PANTHER" id="PTHR10615:SF219">
    <property type="entry name" value="HISTONE ACETYLTRANSFERASE KAT5"/>
    <property type="match status" value="1"/>
</dbReference>
<name>A0A1Y1UHP7_9TREE</name>
<keyword evidence="17" id="KW-1185">Reference proteome</keyword>
<dbReference type="InterPro" id="IPR036388">
    <property type="entry name" value="WH-like_DNA-bd_sf"/>
</dbReference>
<evidence type="ECO:0000256" key="6">
    <source>
        <dbReference type="ARBA" id="ARBA00022771"/>
    </source>
</evidence>
<dbReference type="EC" id="2.3.1.48" evidence="3"/>
<evidence type="ECO:0000256" key="14">
    <source>
        <dbReference type="SAM" id="MobiDB-lite"/>
    </source>
</evidence>
<feature type="region of interest" description="Disordered" evidence="14">
    <location>
        <begin position="88"/>
        <end position="139"/>
    </location>
</feature>
<dbReference type="Pfam" id="PF01853">
    <property type="entry name" value="MOZ_SAS"/>
    <property type="match status" value="1"/>
</dbReference>
<evidence type="ECO:0000256" key="2">
    <source>
        <dbReference type="ARBA" id="ARBA00010107"/>
    </source>
</evidence>
<dbReference type="GO" id="GO:0005634">
    <property type="term" value="C:nucleus"/>
    <property type="evidence" value="ECO:0007669"/>
    <property type="project" value="UniProtKB-SubCell"/>
</dbReference>
<dbReference type="FunFam" id="3.40.630.30:FF:000156">
    <property type="entry name" value="Histone acetyltransferase"/>
    <property type="match status" value="1"/>
</dbReference>
<evidence type="ECO:0000256" key="7">
    <source>
        <dbReference type="ARBA" id="ARBA00022833"/>
    </source>
</evidence>
<evidence type="ECO:0000313" key="17">
    <source>
        <dbReference type="Proteomes" id="UP000193218"/>
    </source>
</evidence>
<accession>A0A1Y1UHP7</accession>
<feature type="compositionally biased region" description="Acidic residues" evidence="14">
    <location>
        <begin position="558"/>
        <end position="570"/>
    </location>
</feature>
<evidence type="ECO:0000256" key="12">
    <source>
        <dbReference type="ARBA" id="ARBA00023315"/>
    </source>
</evidence>
<dbReference type="Gene3D" id="2.30.30.140">
    <property type="match status" value="1"/>
</dbReference>
<dbReference type="EMBL" id="NBSH01000006">
    <property type="protein sequence ID" value="ORX37057.1"/>
    <property type="molecule type" value="Genomic_DNA"/>
</dbReference>
<evidence type="ECO:0000256" key="3">
    <source>
        <dbReference type="ARBA" id="ARBA00013184"/>
    </source>
</evidence>
<evidence type="ECO:0000256" key="9">
    <source>
        <dbReference type="ARBA" id="ARBA00023015"/>
    </source>
</evidence>
<dbReference type="Proteomes" id="UP000193218">
    <property type="component" value="Unassembled WGS sequence"/>
</dbReference>
<keyword evidence="5" id="KW-0479">Metal-binding</keyword>
<dbReference type="InterPro" id="IPR025995">
    <property type="entry name" value="Tudor-knot"/>
</dbReference>
<feature type="active site" description="Proton donor/acceptor" evidence="13">
    <location>
        <position position="408"/>
    </location>
</feature>
<keyword evidence="10" id="KW-0804">Transcription</keyword>
<dbReference type="RefSeq" id="XP_021871095.1">
    <property type="nucleotide sequence ID" value="XM_022019104.1"/>
</dbReference>
<feature type="region of interest" description="Disordered" evidence="14">
    <location>
        <begin position="168"/>
        <end position="233"/>
    </location>
</feature>
<feature type="region of interest" description="Disordered" evidence="14">
    <location>
        <begin position="446"/>
        <end position="476"/>
    </location>
</feature>
<dbReference type="InterPro" id="IPR016197">
    <property type="entry name" value="Chromo-like_dom_sf"/>
</dbReference>
<keyword evidence="4 16" id="KW-0808">Transferase</keyword>
<comment type="caution">
    <text evidence="16">The sequence shown here is derived from an EMBL/GenBank/DDBJ whole genome shotgun (WGS) entry which is preliminary data.</text>
</comment>
<feature type="domain" description="MYST-type HAT" evidence="15">
    <location>
        <begin position="139"/>
        <end position="580"/>
    </location>
</feature>
<sequence>MSSSGSKLILSRLPGSETSSHIEVNRQYLVNRPGGQARAANVLDVRITKSGRREVYVSFAGTDKRLDTWVPDSDIGAEVNNVHLNGSNGVGLAGPSRNSASNLKRAHSELGDPETGSDRFPDVPRSEASTPEREHANATRVRNFEDVRFGEYLINTWYYSPYPLSPDDPNRSHPHLHGEGSGSSSGTRHVDHDHGRAALPKSSSSTKKGKAPMANGATTNGGGDQGQPHELKGRAARTATEIFGFGVGRGGEGARPRLWVCDLCFKYMKTRDGWERHTADCQMLQPPGKRVYQRGSYTIWEVDGAVAPLYCQNLSLFGKLFIDHKSVFYHVEGFLFYVLCDAATSRRDQVMAFFSKERQSYDDYNLACIITFPPFQNNGFGKLLIEFSYVLTKHPNTSSFDGSPGTPERPLSDLGLKGYLAYWTSLILRFCRKLLSAAPLMDPQSPVKVKTPMKIKPQASERSLRERSKVSAVTPVKESERNTIRIDDKKFLKVKEPHSGQYSISTTLAEIASVCHIRIDDAAFTLAELGFLKHRRPSNQTDGRSKRKRLAPRTTTSGDEDCAQDEEDGQDPEHLGEWKDVEVVISREMVDEAWRKWGVKEKGVLEESCVLL</sequence>
<dbReference type="SUPFAM" id="SSF55729">
    <property type="entry name" value="Acyl-CoA N-acyltransferases (Nat)"/>
    <property type="match status" value="1"/>
</dbReference>
<comment type="subcellular location">
    <subcellularLocation>
        <location evidence="1">Nucleus</location>
    </subcellularLocation>
</comment>
<dbReference type="Gene3D" id="3.30.60.60">
    <property type="entry name" value="N-acetyl transferase-like"/>
    <property type="match status" value="1"/>
</dbReference>
<reference evidence="16 17" key="1">
    <citation type="submission" date="2017-03" db="EMBL/GenBank/DDBJ databases">
        <title>Widespread Adenine N6-methylation of Active Genes in Fungi.</title>
        <authorList>
            <consortium name="DOE Joint Genome Institute"/>
            <person name="Mondo S.J."/>
            <person name="Dannebaum R.O."/>
            <person name="Kuo R.C."/>
            <person name="Louie K.B."/>
            <person name="Bewick A.J."/>
            <person name="Labutti K."/>
            <person name="Haridas S."/>
            <person name="Kuo A."/>
            <person name="Salamov A."/>
            <person name="Ahrendt S.R."/>
            <person name="Lau R."/>
            <person name="Bowen B.P."/>
            <person name="Lipzen A."/>
            <person name="Sullivan W."/>
            <person name="Andreopoulos W.B."/>
            <person name="Clum A."/>
            <person name="Lindquist E."/>
            <person name="Daum C."/>
            <person name="Northen T.R."/>
            <person name="Ramamoorthy G."/>
            <person name="Schmitz R.J."/>
            <person name="Gryganskyi A."/>
            <person name="Culley D."/>
            <person name="Magnuson J."/>
            <person name="James T.Y."/>
            <person name="O'Malley M.A."/>
            <person name="Stajich J.E."/>
            <person name="Spatafora J.W."/>
            <person name="Visel A."/>
            <person name="Grigoriev I.V."/>
        </authorList>
    </citation>
    <scope>NUCLEOTIDE SEQUENCE [LARGE SCALE GENOMIC DNA]</scope>
    <source>
        <strain evidence="16 17">NRRL Y-17943</strain>
    </source>
</reference>